<name>A0ABY7DSE6_MYAAR</name>
<sequence>MPFCGLASTWAKVAAVMVVASMGLHASGYGTNYWMARYTVRDKLNFGIGLWKMTNCSGGHNYPCSDSDFPSTYNNTTFGVNGMAVWVTQVPQYHYPSWSFGLTVFAITVNITAAILLIPDVREYDYKDLLKVGGHYDNLEVSREDSHHAASGKPKPGSAGGVARSADFRDDMKPVIESQGPKAAPTYQYLHYDKRRKMDGF</sequence>
<gene>
    <name evidence="3" type="ORF">MAR_024702</name>
</gene>
<evidence type="ECO:0000313" key="3">
    <source>
        <dbReference type="EMBL" id="WAR00330.1"/>
    </source>
</evidence>
<evidence type="ECO:0000256" key="2">
    <source>
        <dbReference type="SAM" id="Phobius"/>
    </source>
</evidence>
<keyword evidence="2" id="KW-0472">Membrane</keyword>
<feature type="region of interest" description="Disordered" evidence="1">
    <location>
        <begin position="143"/>
        <end position="165"/>
    </location>
</feature>
<keyword evidence="2" id="KW-1133">Transmembrane helix</keyword>
<accession>A0ABY7DSE6</accession>
<proteinExistence type="predicted"/>
<reference evidence="3" key="1">
    <citation type="submission" date="2022-11" db="EMBL/GenBank/DDBJ databases">
        <title>Centuries of genome instability and evolution in soft-shell clam transmissible cancer (bioRxiv).</title>
        <authorList>
            <person name="Hart S.F.M."/>
            <person name="Yonemitsu M.A."/>
            <person name="Giersch R.M."/>
            <person name="Beal B.F."/>
            <person name="Arriagada G."/>
            <person name="Davis B.W."/>
            <person name="Ostrander E.A."/>
            <person name="Goff S.P."/>
            <person name="Metzger M.J."/>
        </authorList>
    </citation>
    <scope>NUCLEOTIDE SEQUENCE</scope>
    <source>
        <strain evidence="3">MELC-2E11</strain>
        <tissue evidence="3">Siphon/mantle</tissue>
    </source>
</reference>
<dbReference type="EMBL" id="CP111014">
    <property type="protein sequence ID" value="WAR00330.1"/>
    <property type="molecule type" value="Genomic_DNA"/>
</dbReference>
<keyword evidence="4" id="KW-1185">Reference proteome</keyword>
<protein>
    <submittedName>
        <fullName evidence="3">Uncharacterized protein</fullName>
    </submittedName>
</protein>
<evidence type="ECO:0000313" key="4">
    <source>
        <dbReference type="Proteomes" id="UP001164746"/>
    </source>
</evidence>
<dbReference type="Proteomes" id="UP001164746">
    <property type="component" value="Chromosome 3"/>
</dbReference>
<organism evidence="3 4">
    <name type="scientific">Mya arenaria</name>
    <name type="common">Soft-shell clam</name>
    <dbReference type="NCBI Taxonomy" id="6604"/>
    <lineage>
        <taxon>Eukaryota</taxon>
        <taxon>Metazoa</taxon>
        <taxon>Spiralia</taxon>
        <taxon>Lophotrochozoa</taxon>
        <taxon>Mollusca</taxon>
        <taxon>Bivalvia</taxon>
        <taxon>Autobranchia</taxon>
        <taxon>Heteroconchia</taxon>
        <taxon>Euheterodonta</taxon>
        <taxon>Imparidentia</taxon>
        <taxon>Neoheterodontei</taxon>
        <taxon>Myida</taxon>
        <taxon>Myoidea</taxon>
        <taxon>Myidae</taxon>
        <taxon>Mya</taxon>
    </lineage>
</organism>
<feature type="transmembrane region" description="Helical" evidence="2">
    <location>
        <begin position="98"/>
        <end position="118"/>
    </location>
</feature>
<evidence type="ECO:0000256" key="1">
    <source>
        <dbReference type="SAM" id="MobiDB-lite"/>
    </source>
</evidence>
<keyword evidence="2" id="KW-0812">Transmembrane</keyword>